<dbReference type="GO" id="GO:0000034">
    <property type="term" value="F:adenine deaminase activity"/>
    <property type="evidence" value="ECO:0007669"/>
    <property type="project" value="UniProtKB-EC"/>
</dbReference>
<dbReference type="SUPFAM" id="SSF51556">
    <property type="entry name" value="Metallo-dependent hydrolases"/>
    <property type="match status" value="1"/>
</dbReference>
<dbReference type="PANTHER" id="PTHR11113">
    <property type="entry name" value="N-ACETYLGLUCOSAMINE-6-PHOSPHATE DEACETYLASE"/>
    <property type="match status" value="1"/>
</dbReference>
<evidence type="ECO:0000313" key="7">
    <source>
        <dbReference type="EMBL" id="QPC45495.1"/>
    </source>
</evidence>
<dbReference type="InterPro" id="IPR032466">
    <property type="entry name" value="Metal_Hydrolase"/>
</dbReference>
<dbReference type="EMBL" id="CP049742">
    <property type="protein sequence ID" value="QPC45495.1"/>
    <property type="molecule type" value="Genomic_DNA"/>
</dbReference>
<name>A0A7S8C8R5_9BACI</name>
<evidence type="ECO:0000259" key="5">
    <source>
        <dbReference type="Pfam" id="PF01979"/>
    </source>
</evidence>
<dbReference type="Pfam" id="PF13382">
    <property type="entry name" value="Adenine_deam_C"/>
    <property type="match status" value="1"/>
</dbReference>
<organism evidence="7 8">
    <name type="scientific">Mangrovibacillus cuniculi</name>
    <dbReference type="NCBI Taxonomy" id="2593652"/>
    <lineage>
        <taxon>Bacteria</taxon>
        <taxon>Bacillati</taxon>
        <taxon>Bacillota</taxon>
        <taxon>Bacilli</taxon>
        <taxon>Bacillales</taxon>
        <taxon>Bacillaceae</taxon>
        <taxon>Mangrovibacillus</taxon>
    </lineage>
</organism>
<dbReference type="InterPro" id="IPR006680">
    <property type="entry name" value="Amidohydro-rel"/>
</dbReference>
<accession>A0A7S8C8R5</accession>
<dbReference type="Gene3D" id="3.20.20.140">
    <property type="entry name" value="Metal-dependent hydrolases"/>
    <property type="match status" value="1"/>
</dbReference>
<keyword evidence="3" id="KW-0378">Hydrolase</keyword>
<dbReference type="SUPFAM" id="SSF51338">
    <property type="entry name" value="Composite domain of metallo-dependent hydrolases"/>
    <property type="match status" value="1"/>
</dbReference>
<dbReference type="AlphaFoldDB" id="A0A7S8C8R5"/>
<evidence type="ECO:0000256" key="2">
    <source>
        <dbReference type="ARBA" id="ARBA00012782"/>
    </source>
</evidence>
<evidence type="ECO:0000313" key="8">
    <source>
        <dbReference type="Proteomes" id="UP000593626"/>
    </source>
</evidence>
<gene>
    <name evidence="7" type="ORF">G8O30_00135</name>
</gene>
<dbReference type="Pfam" id="PF01979">
    <property type="entry name" value="Amidohydro_1"/>
    <property type="match status" value="1"/>
</dbReference>
<dbReference type="InterPro" id="IPR011059">
    <property type="entry name" value="Metal-dep_hydrolase_composite"/>
</dbReference>
<feature type="domain" description="Adenine deaminase C-terminal" evidence="6">
    <location>
        <begin position="429"/>
        <end position="571"/>
    </location>
</feature>
<comment type="catalytic activity">
    <reaction evidence="4">
        <text>adenine + H2O + H(+) = hypoxanthine + NH4(+)</text>
        <dbReference type="Rhea" id="RHEA:23688"/>
        <dbReference type="ChEBI" id="CHEBI:15377"/>
        <dbReference type="ChEBI" id="CHEBI:15378"/>
        <dbReference type="ChEBI" id="CHEBI:16708"/>
        <dbReference type="ChEBI" id="CHEBI:17368"/>
        <dbReference type="ChEBI" id="CHEBI:28938"/>
        <dbReference type="EC" id="3.5.4.2"/>
    </reaction>
</comment>
<keyword evidence="8" id="KW-1185">Reference proteome</keyword>
<protein>
    <recommendedName>
        <fullName evidence="2">adenine deaminase</fullName>
        <ecNumber evidence="2">3.5.4.2</ecNumber>
    </recommendedName>
</protein>
<dbReference type="Proteomes" id="UP000593626">
    <property type="component" value="Chromosome"/>
</dbReference>
<feature type="domain" description="Amidohydrolase-related" evidence="5">
    <location>
        <begin position="78"/>
        <end position="350"/>
    </location>
</feature>
<evidence type="ECO:0000259" key="6">
    <source>
        <dbReference type="Pfam" id="PF13382"/>
    </source>
</evidence>
<evidence type="ECO:0000256" key="1">
    <source>
        <dbReference type="ARBA" id="ARBA00006773"/>
    </source>
</evidence>
<dbReference type="EC" id="3.5.4.2" evidence="2"/>
<dbReference type="PANTHER" id="PTHR11113:SF6">
    <property type="entry name" value="ADENINE DEAMINASE YERA-RELATED"/>
    <property type="match status" value="1"/>
</dbReference>
<dbReference type="KEGG" id="mcui:G8O30_00135"/>
<proteinExistence type="inferred from homology"/>
<dbReference type="RefSeq" id="WP_239672996.1">
    <property type="nucleotide sequence ID" value="NZ_CP049742.1"/>
</dbReference>
<dbReference type="InterPro" id="IPR026912">
    <property type="entry name" value="Adenine_deam_C"/>
</dbReference>
<dbReference type="Gene3D" id="2.30.40.10">
    <property type="entry name" value="Urease, subunit C, domain 1"/>
    <property type="match status" value="1"/>
</dbReference>
<evidence type="ECO:0000256" key="3">
    <source>
        <dbReference type="ARBA" id="ARBA00022801"/>
    </source>
</evidence>
<comment type="similarity">
    <text evidence="1">Belongs to the metallo-dependent hydrolases superfamily. Adenine deaminase family.</text>
</comment>
<sequence>MIEQRYRWKNKQIREQLSVLSQEVTPTLVLKDATYLHSKLRRFLTQNIWIHEDRIVYCGPELPSKINESNIISLEGKVVVPGYIEPHVHPFQLYNPQSFALYASKFGTTTLIQDNLMLALLLEKKKAFTLLRKFRQLPVSLYWWSRFDSQTVLGMEDDPFTHANVKSWLEHDAVLQGGELTAWPQLLAGDDMLLHWVQEAKRMRKRVEGHLPGASPLTLTKMALAGVDSDHESISGEDVYQRLLAGLTVSLRHSSIRPDIPKILEELKKYDLTNYDDFMMTTDGSSPSFYKEGVSNILVKLAIDNGVPVVDAYQMVTANVAKYYRIDHLHGEIAPGQVANVNILDHMLEPKPSAVLSKGVWIVDMEGNQYEPEEVNWKEYDLAPLSLDWSLQSDDLQFSMPFGLEMVDAVITKPYSIGIDPYTDALLEQGDECFLMLVDREGRWRINTLLKGFAKSIGGLCSSFSSSGDLLLIGKSKEDMLEAFEEMKRMKGGIVLVQKGEVEARVSLSIAGTMSDKPLEELMIEESKFSAKMKEHGYSFQDPIYSLLFFCSTHLPYIRLTSQGIYDVMKKTILFPTIMR</sequence>
<reference evidence="7 8" key="1">
    <citation type="submission" date="2019-07" db="EMBL/GenBank/DDBJ databases">
        <title>Genome sequence of 2 isolates from Red Sea Mangroves.</title>
        <authorList>
            <person name="Sefrji F."/>
            <person name="Michoud G."/>
            <person name="Merlino G."/>
            <person name="Daffonchio D."/>
        </authorList>
    </citation>
    <scope>NUCLEOTIDE SEQUENCE [LARGE SCALE GENOMIC DNA]</scope>
    <source>
        <strain evidence="7 8">R1DC41</strain>
    </source>
</reference>
<evidence type="ECO:0000256" key="4">
    <source>
        <dbReference type="ARBA" id="ARBA00047720"/>
    </source>
</evidence>